<dbReference type="RefSeq" id="WP_192768651.1">
    <property type="nucleotide sequence ID" value="NZ_JADBEB010000001.1"/>
</dbReference>
<sequence>MGRIRAAFYDPEGARWGIPTWWWRGAPAGYATRRQLRAAGLRPGGQPVAAQLMWAGVGGTRVAYLYRLDLAKPKRTATPAQLRAVRAALRARRTCPTCGVVRSYCIPRSLGECVDCAYPQEVAA</sequence>
<gene>
    <name evidence="1" type="ORF">H4W31_004758</name>
</gene>
<accession>A0A927QYE0</accession>
<dbReference type="Proteomes" id="UP000649753">
    <property type="component" value="Unassembled WGS sequence"/>
</dbReference>
<dbReference type="InterPro" id="IPR048142">
    <property type="entry name" value="QRL_CxxC_CxxC"/>
</dbReference>
<protein>
    <submittedName>
        <fullName evidence="1">Uncharacterized protein</fullName>
    </submittedName>
</protein>
<dbReference type="NCBIfam" id="NF041638">
    <property type="entry name" value="QRL_CxxC_CxxC"/>
    <property type="match status" value="1"/>
</dbReference>
<organism evidence="1 2">
    <name type="scientific">Plantactinospora soyae</name>
    <dbReference type="NCBI Taxonomy" id="1544732"/>
    <lineage>
        <taxon>Bacteria</taxon>
        <taxon>Bacillati</taxon>
        <taxon>Actinomycetota</taxon>
        <taxon>Actinomycetes</taxon>
        <taxon>Micromonosporales</taxon>
        <taxon>Micromonosporaceae</taxon>
        <taxon>Plantactinospora</taxon>
    </lineage>
</organism>
<dbReference type="AlphaFoldDB" id="A0A927QYE0"/>
<keyword evidence="2" id="KW-1185">Reference proteome</keyword>
<name>A0A927QYE0_9ACTN</name>
<evidence type="ECO:0000313" key="1">
    <source>
        <dbReference type="EMBL" id="MBE1489120.1"/>
    </source>
</evidence>
<comment type="caution">
    <text evidence="1">The sequence shown here is derived from an EMBL/GenBank/DDBJ whole genome shotgun (WGS) entry which is preliminary data.</text>
</comment>
<proteinExistence type="predicted"/>
<evidence type="ECO:0000313" key="2">
    <source>
        <dbReference type="Proteomes" id="UP000649753"/>
    </source>
</evidence>
<dbReference type="EMBL" id="JADBEB010000001">
    <property type="protein sequence ID" value="MBE1489120.1"/>
    <property type="molecule type" value="Genomic_DNA"/>
</dbReference>
<reference evidence="1" key="1">
    <citation type="submission" date="2020-10" db="EMBL/GenBank/DDBJ databases">
        <title>Sequencing the genomes of 1000 actinobacteria strains.</title>
        <authorList>
            <person name="Klenk H.-P."/>
        </authorList>
    </citation>
    <scope>NUCLEOTIDE SEQUENCE</scope>
    <source>
        <strain evidence="1">DSM 46832</strain>
    </source>
</reference>